<dbReference type="OrthoDB" id="350107at2"/>
<evidence type="ECO:0000313" key="3">
    <source>
        <dbReference type="Proteomes" id="UP000002318"/>
    </source>
</evidence>
<keyword evidence="1" id="KW-0732">Signal</keyword>
<reference evidence="2 3" key="1">
    <citation type="journal article" date="2010" name="Stand. Genomic Sci.">
        <title>Complete genome sequence of Spirochaeta smaragdinae type strain (SEBR 4228).</title>
        <authorList>
            <person name="Mavromatis K."/>
            <person name="Yasawong M."/>
            <person name="Chertkov O."/>
            <person name="Lapidus A."/>
            <person name="Lucas S."/>
            <person name="Nolan M."/>
            <person name="Del Rio T.G."/>
            <person name="Tice H."/>
            <person name="Cheng J.F."/>
            <person name="Pitluck S."/>
            <person name="Liolios K."/>
            <person name="Ivanova N."/>
            <person name="Tapia R."/>
            <person name="Han C."/>
            <person name="Bruce D."/>
            <person name="Goodwin L."/>
            <person name="Pati A."/>
            <person name="Chen A."/>
            <person name="Palaniappan K."/>
            <person name="Land M."/>
            <person name="Hauser L."/>
            <person name="Chang Y.J."/>
            <person name="Jeffries C.D."/>
            <person name="Detter J.C."/>
            <person name="Rohde M."/>
            <person name="Brambilla E."/>
            <person name="Spring S."/>
            <person name="Goker M."/>
            <person name="Sikorski J."/>
            <person name="Woyke T."/>
            <person name="Bristow J."/>
            <person name="Eisen J.A."/>
            <person name="Markowitz V."/>
            <person name="Hugenholtz P."/>
            <person name="Klenk H.P."/>
            <person name="Kyrpides N.C."/>
        </authorList>
    </citation>
    <scope>NUCLEOTIDE SEQUENCE [LARGE SCALE GENOMIC DNA]</scope>
    <source>
        <strain evidence="3">DSM 11293 / JCM 15392 / SEBR 4228</strain>
    </source>
</reference>
<name>E1R8W9_SEDSS</name>
<dbReference type="EMBL" id="CP002116">
    <property type="protein sequence ID" value="ADK81876.1"/>
    <property type="molecule type" value="Genomic_DNA"/>
</dbReference>
<keyword evidence="3" id="KW-1185">Reference proteome</keyword>
<gene>
    <name evidence="2" type="ordered locus">Spirs_2772</name>
</gene>
<evidence type="ECO:0000313" key="2">
    <source>
        <dbReference type="EMBL" id="ADK81876.1"/>
    </source>
</evidence>
<dbReference type="KEGG" id="ssm:Spirs_2772"/>
<dbReference type="eggNOG" id="ENOG503342D">
    <property type="taxonomic scope" value="Bacteria"/>
</dbReference>
<dbReference type="AlphaFoldDB" id="E1R8W9"/>
<dbReference type="PROSITE" id="PS51257">
    <property type="entry name" value="PROKAR_LIPOPROTEIN"/>
    <property type="match status" value="1"/>
</dbReference>
<feature type="signal peptide" evidence="1">
    <location>
        <begin position="1"/>
        <end position="19"/>
    </location>
</feature>
<dbReference type="HOGENOM" id="CLU_486541_0_0_12"/>
<accession>E1R8W9</accession>
<evidence type="ECO:0008006" key="4">
    <source>
        <dbReference type="Google" id="ProtNLM"/>
    </source>
</evidence>
<protein>
    <recommendedName>
        <fullName evidence="4">Lipoprotein</fullName>
    </recommendedName>
</protein>
<sequence>MKHTLLFSFVFMGCVALLASCGGSVKSVEIIGTDVNFHLRERPNHSRAEEGRLFVSEKGSVTPRYYIKGDTSFFSGRDFLVDYISPGIDLSLEAGDSAFGTKETFALPLPHTPESWETTVRLPITMERLLQWFRIGAGKAPAYSSFLLRGVGSADPTEHLLVVRFPDFEKETSQRWEASLYPTCRVDTGGAEPGQWNLEFYIGQDGSSLYRHELELDYRFDATLEMPGQAVIRIFRNEGEFRADYTITLRPGEHELFFLPDFPLSGDLRIELEGEKGLTPQALRINRRALWTDSRWSPMPADMGEVLDRSASTWRRSDFELYSWNLFPQLLIFDYRDYAVQSAMLKRLAFFVEKKGSAGELLPNEALEKRHGWNAHDYRSEDLARFFTEAQRQKFPLNDEEYMLRDILEENNIIAPDEAGGWKGVDGGFLSLSRESSDRLRYLFLVHEGYHGLFFSSKPFRDRVFSYWDTLSTEEQDFWRIFLDWKRYNVLEDNYLLVNEFMAYLMQQDRSRVDSYFFNHTIPTLIAAKPEERERLELFVSQHPDHFRRSAAAIESAAFETAGVLAGNLFDTRRVERE</sequence>
<proteinExistence type="predicted"/>
<feature type="chain" id="PRO_5003150789" description="Lipoprotein" evidence="1">
    <location>
        <begin position="20"/>
        <end position="578"/>
    </location>
</feature>
<organism evidence="2 3">
    <name type="scientific">Sediminispirochaeta smaragdinae (strain DSM 11293 / JCM 15392 / SEBR 4228)</name>
    <name type="common">Spirochaeta smaragdinae</name>
    <dbReference type="NCBI Taxonomy" id="573413"/>
    <lineage>
        <taxon>Bacteria</taxon>
        <taxon>Pseudomonadati</taxon>
        <taxon>Spirochaetota</taxon>
        <taxon>Spirochaetia</taxon>
        <taxon>Spirochaetales</taxon>
        <taxon>Spirochaetaceae</taxon>
        <taxon>Sediminispirochaeta</taxon>
    </lineage>
</organism>
<dbReference type="STRING" id="573413.Spirs_2772"/>
<dbReference type="Proteomes" id="UP000002318">
    <property type="component" value="Chromosome"/>
</dbReference>
<evidence type="ECO:0000256" key="1">
    <source>
        <dbReference type="SAM" id="SignalP"/>
    </source>
</evidence>
<dbReference type="RefSeq" id="WP_013255337.1">
    <property type="nucleotide sequence ID" value="NC_014364.1"/>
</dbReference>